<dbReference type="SMART" id="SM00267">
    <property type="entry name" value="GGDEF"/>
    <property type="match status" value="1"/>
</dbReference>
<dbReference type="InterPro" id="IPR019734">
    <property type="entry name" value="TPR_rpt"/>
</dbReference>
<dbReference type="PANTHER" id="PTHR44757">
    <property type="entry name" value="DIGUANYLATE CYCLASE DGCP"/>
    <property type="match status" value="1"/>
</dbReference>
<dbReference type="Gene3D" id="1.25.40.10">
    <property type="entry name" value="Tetratricopeptide repeat domain"/>
    <property type="match status" value="2"/>
</dbReference>
<reference evidence="6" key="1">
    <citation type="journal article" date="2019" name="Int. J. Syst. Evol. Microbiol.">
        <title>The Global Catalogue of Microorganisms (GCM) 10K type strain sequencing project: providing services to taxonomists for standard genome sequencing and annotation.</title>
        <authorList>
            <consortium name="The Broad Institute Genomics Platform"/>
            <consortium name="The Broad Institute Genome Sequencing Center for Infectious Disease"/>
            <person name="Wu L."/>
            <person name="Ma J."/>
        </authorList>
    </citation>
    <scope>NUCLEOTIDE SEQUENCE [LARGE SCALE GENOMIC DNA]</scope>
    <source>
        <strain evidence="6">JCM 31404</strain>
    </source>
</reference>
<dbReference type="Pfam" id="PF00990">
    <property type="entry name" value="GGDEF"/>
    <property type="match status" value="1"/>
</dbReference>
<dbReference type="PROSITE" id="PS50005">
    <property type="entry name" value="TPR"/>
    <property type="match status" value="1"/>
</dbReference>
<dbReference type="CDD" id="cd01948">
    <property type="entry name" value="EAL"/>
    <property type="match status" value="1"/>
</dbReference>
<dbReference type="EMBL" id="BMQM01000001">
    <property type="protein sequence ID" value="GGR43158.1"/>
    <property type="molecule type" value="Genomic_DNA"/>
</dbReference>
<dbReference type="Pfam" id="PF00563">
    <property type="entry name" value="EAL"/>
    <property type="match status" value="1"/>
</dbReference>
<comment type="caution">
    <text evidence="5">The sequence shown here is derived from an EMBL/GenBank/DDBJ whole genome shotgun (WGS) entry which is preliminary data.</text>
</comment>
<keyword evidence="1" id="KW-0802">TPR repeat</keyword>
<evidence type="ECO:0000259" key="3">
    <source>
        <dbReference type="PROSITE" id="PS50883"/>
    </source>
</evidence>
<dbReference type="PROSITE" id="PS50883">
    <property type="entry name" value="EAL"/>
    <property type="match status" value="1"/>
</dbReference>
<dbReference type="InterPro" id="IPR011990">
    <property type="entry name" value="TPR-like_helical_dom_sf"/>
</dbReference>
<evidence type="ECO:0000313" key="5">
    <source>
        <dbReference type="EMBL" id="GGR43158.1"/>
    </source>
</evidence>
<dbReference type="InterPro" id="IPR043128">
    <property type="entry name" value="Rev_trsase/Diguanyl_cyclase"/>
</dbReference>
<protein>
    <submittedName>
        <fullName evidence="5">GGDEF-domain containing protein</fullName>
    </submittedName>
</protein>
<feature type="compositionally biased region" description="Polar residues" evidence="2">
    <location>
        <begin position="804"/>
        <end position="826"/>
    </location>
</feature>
<name>A0ABQ2RKX3_9DEIO</name>
<feature type="region of interest" description="Disordered" evidence="2">
    <location>
        <begin position="797"/>
        <end position="841"/>
    </location>
</feature>
<dbReference type="PANTHER" id="PTHR44757:SF2">
    <property type="entry name" value="BIOFILM ARCHITECTURE MAINTENANCE PROTEIN MBAA"/>
    <property type="match status" value="1"/>
</dbReference>
<dbReference type="InterPro" id="IPR052155">
    <property type="entry name" value="Biofilm_reg_signaling"/>
</dbReference>
<organism evidence="5 6">
    <name type="scientific">Deinococcus seoulensis</name>
    <dbReference type="NCBI Taxonomy" id="1837379"/>
    <lineage>
        <taxon>Bacteria</taxon>
        <taxon>Thermotogati</taxon>
        <taxon>Deinococcota</taxon>
        <taxon>Deinococci</taxon>
        <taxon>Deinococcales</taxon>
        <taxon>Deinococcaceae</taxon>
        <taxon>Deinococcus</taxon>
    </lineage>
</organism>
<feature type="domain" description="EAL" evidence="3">
    <location>
        <begin position="550"/>
        <end position="805"/>
    </location>
</feature>
<dbReference type="PROSITE" id="PS50887">
    <property type="entry name" value="GGDEF"/>
    <property type="match status" value="1"/>
</dbReference>
<dbReference type="Pfam" id="PF13176">
    <property type="entry name" value="TPR_7"/>
    <property type="match status" value="1"/>
</dbReference>
<dbReference type="SUPFAM" id="SSF55073">
    <property type="entry name" value="Nucleotide cyclase"/>
    <property type="match status" value="1"/>
</dbReference>
<sequence>MTHPGPPSHHSTAPLLEQLQALEAGMYHTPERSHDQITALLRQAEAQGDRAARAQAHLLLAGCALYTGDLPEVLVQVGHCLPLARELGDRQTEARALNGLGLGHDRLGQYDRALEAYLHSLRITQDIGDRTGSFRALNNLASLYNDTGNVTQALAFHQQALDIAEALSAPIMRASSMTHLIAIHDQMHRSAEVLTLAGTHLSLIREVGPPRWTSTVQECVSRALLRQDQPEEALRVALEDLRAVRARQDQEATCRQGIMAAHALLRLNRLQEAEPLLLESLRISREAGTRPQEALALQTLTDLFEQQGRHAQALSTAREHFDLERQMHAREVDARSQLLTAEIRLELLNREAEIERLRNVELAQANQALQETQQVLLHRATHDPLTGVANRAHFHQVTHDTLASLEAGQHAALIFIDLDRFKQVNDTLGHPAGDNLLQQVARRLGEAVRSTDLVGRMGGDEFTVLLRRVAARDDVTLVAQKLADALARPFTLGGQRVNITASVGCAVAPTDGTDAGALQQHADLAMYRVKRSGGNQVLHFEAGMGEPGDRQQLERDLRGACERGEMRLHYQGRYDLCGLRLAGFEALVRWEHPTRGQIPPGQFIPLAEDSRAILSIGEWVLREACTQAVQWEFERRGQFMSVNVSPLQFELPDFVQTVRSVLEHTGLNARHLILEVTESLVMHDLERAQTHVRDLKALGVQIAIDDFGTGYSSLSMLQALPFDQLKIDRSFTNALTGPRAPRVTALMTAMIQLAQTLDMTVTVEGIETEEQRQVLTGLGCDHAQGFLLARPLPGEQAGALVHGSDQTSPGQTSPEQASPGQASPGQASPGPVTPDASPTPS</sequence>
<dbReference type="Pfam" id="PF13424">
    <property type="entry name" value="TPR_12"/>
    <property type="match status" value="1"/>
</dbReference>
<dbReference type="SMART" id="SM00052">
    <property type="entry name" value="EAL"/>
    <property type="match status" value="1"/>
</dbReference>
<accession>A0ABQ2RKX3</accession>
<feature type="repeat" description="TPR" evidence="1">
    <location>
        <begin position="94"/>
        <end position="127"/>
    </location>
</feature>
<dbReference type="Gene3D" id="3.20.20.450">
    <property type="entry name" value="EAL domain"/>
    <property type="match status" value="1"/>
</dbReference>
<dbReference type="CDD" id="cd01949">
    <property type="entry name" value="GGDEF"/>
    <property type="match status" value="1"/>
</dbReference>
<evidence type="ECO:0000256" key="2">
    <source>
        <dbReference type="SAM" id="MobiDB-lite"/>
    </source>
</evidence>
<dbReference type="SMART" id="SM00028">
    <property type="entry name" value="TPR"/>
    <property type="match status" value="3"/>
</dbReference>
<dbReference type="InterPro" id="IPR001633">
    <property type="entry name" value="EAL_dom"/>
</dbReference>
<dbReference type="InterPro" id="IPR035919">
    <property type="entry name" value="EAL_sf"/>
</dbReference>
<dbReference type="SUPFAM" id="SSF141868">
    <property type="entry name" value="EAL domain-like"/>
    <property type="match status" value="1"/>
</dbReference>
<evidence type="ECO:0000256" key="1">
    <source>
        <dbReference type="PROSITE-ProRule" id="PRU00339"/>
    </source>
</evidence>
<evidence type="ECO:0000259" key="4">
    <source>
        <dbReference type="PROSITE" id="PS50887"/>
    </source>
</evidence>
<feature type="domain" description="GGDEF" evidence="4">
    <location>
        <begin position="409"/>
        <end position="542"/>
    </location>
</feature>
<dbReference type="Proteomes" id="UP000634308">
    <property type="component" value="Unassembled WGS sequence"/>
</dbReference>
<dbReference type="NCBIfam" id="TIGR00254">
    <property type="entry name" value="GGDEF"/>
    <property type="match status" value="1"/>
</dbReference>
<dbReference type="SUPFAM" id="SSF48452">
    <property type="entry name" value="TPR-like"/>
    <property type="match status" value="2"/>
</dbReference>
<dbReference type="Pfam" id="PF13374">
    <property type="entry name" value="TPR_10"/>
    <property type="match status" value="1"/>
</dbReference>
<dbReference type="InterPro" id="IPR029787">
    <property type="entry name" value="Nucleotide_cyclase"/>
</dbReference>
<evidence type="ECO:0000313" key="6">
    <source>
        <dbReference type="Proteomes" id="UP000634308"/>
    </source>
</evidence>
<gene>
    <name evidence="5" type="ORF">GCM10008959_00010</name>
</gene>
<proteinExistence type="predicted"/>
<keyword evidence="6" id="KW-1185">Reference proteome</keyword>
<dbReference type="InterPro" id="IPR000160">
    <property type="entry name" value="GGDEF_dom"/>
</dbReference>
<dbReference type="Gene3D" id="3.30.70.270">
    <property type="match status" value="1"/>
</dbReference>
<dbReference type="RefSeq" id="WP_189062942.1">
    <property type="nucleotide sequence ID" value="NZ_BMQM01000001.1"/>
</dbReference>